<name>A0A0L9VM81_PHAAN</name>
<reference evidence="2" key="1">
    <citation type="journal article" date="2015" name="Proc. Natl. Acad. Sci. U.S.A.">
        <title>Genome sequencing of adzuki bean (Vigna angularis) provides insight into high starch and low fat accumulation and domestication.</title>
        <authorList>
            <person name="Yang K."/>
            <person name="Tian Z."/>
            <person name="Chen C."/>
            <person name="Luo L."/>
            <person name="Zhao B."/>
            <person name="Wang Z."/>
            <person name="Yu L."/>
            <person name="Li Y."/>
            <person name="Sun Y."/>
            <person name="Li W."/>
            <person name="Chen Y."/>
            <person name="Li Y."/>
            <person name="Zhang Y."/>
            <person name="Ai D."/>
            <person name="Zhao J."/>
            <person name="Shang C."/>
            <person name="Ma Y."/>
            <person name="Wu B."/>
            <person name="Wang M."/>
            <person name="Gao L."/>
            <person name="Sun D."/>
            <person name="Zhang P."/>
            <person name="Guo F."/>
            <person name="Wang W."/>
            <person name="Li Y."/>
            <person name="Wang J."/>
            <person name="Varshney R.K."/>
            <person name="Wang J."/>
            <person name="Ling H.Q."/>
            <person name="Wan P."/>
        </authorList>
    </citation>
    <scope>NUCLEOTIDE SEQUENCE</scope>
    <source>
        <strain evidence="2">cv. Jingnong 6</strain>
    </source>
</reference>
<evidence type="ECO:0000313" key="1">
    <source>
        <dbReference type="EMBL" id="KOM55854.1"/>
    </source>
</evidence>
<dbReference type="AlphaFoldDB" id="A0A0L9VM81"/>
<dbReference type="EMBL" id="CM003380">
    <property type="protein sequence ID" value="KOM55854.1"/>
    <property type="molecule type" value="Genomic_DNA"/>
</dbReference>
<accession>A0A0L9VM81</accession>
<dbReference type="Gramene" id="KOM55854">
    <property type="protein sequence ID" value="KOM55854"/>
    <property type="gene ID" value="LR48_Vigan10g174600"/>
</dbReference>
<proteinExistence type="predicted"/>
<gene>
    <name evidence="1" type="ORF">LR48_Vigan10g174600</name>
</gene>
<evidence type="ECO:0000313" key="2">
    <source>
        <dbReference type="Proteomes" id="UP000053144"/>
    </source>
</evidence>
<protein>
    <submittedName>
        <fullName evidence="1">Uncharacterized protein</fullName>
    </submittedName>
</protein>
<sequence>MVSSPPLRHHHLVSSTCACYSRVPPLVFAVIGHSSSLLAVVHAVFVHPLSWCCCSSSRGIAMIKFMYVNYELAY</sequence>
<dbReference type="Proteomes" id="UP000053144">
    <property type="component" value="Chromosome 10"/>
</dbReference>
<organism evidence="1 2">
    <name type="scientific">Phaseolus angularis</name>
    <name type="common">Azuki bean</name>
    <name type="synonym">Vigna angularis</name>
    <dbReference type="NCBI Taxonomy" id="3914"/>
    <lineage>
        <taxon>Eukaryota</taxon>
        <taxon>Viridiplantae</taxon>
        <taxon>Streptophyta</taxon>
        <taxon>Embryophyta</taxon>
        <taxon>Tracheophyta</taxon>
        <taxon>Spermatophyta</taxon>
        <taxon>Magnoliopsida</taxon>
        <taxon>eudicotyledons</taxon>
        <taxon>Gunneridae</taxon>
        <taxon>Pentapetalae</taxon>
        <taxon>rosids</taxon>
        <taxon>fabids</taxon>
        <taxon>Fabales</taxon>
        <taxon>Fabaceae</taxon>
        <taxon>Papilionoideae</taxon>
        <taxon>50 kb inversion clade</taxon>
        <taxon>NPAAA clade</taxon>
        <taxon>indigoferoid/millettioid clade</taxon>
        <taxon>Phaseoleae</taxon>
        <taxon>Vigna</taxon>
    </lineage>
</organism>